<dbReference type="PROSITE" id="PS01275">
    <property type="entry name" value="EFP"/>
    <property type="match status" value="1"/>
</dbReference>
<dbReference type="AlphaFoldDB" id="A0A2K8NS66"/>
<evidence type="ECO:0000313" key="11">
    <source>
        <dbReference type="EMBL" id="ATZ16396.1"/>
    </source>
</evidence>
<evidence type="ECO:0000256" key="3">
    <source>
        <dbReference type="ARBA" id="ARBA00009479"/>
    </source>
</evidence>
<dbReference type="InterPro" id="IPR014722">
    <property type="entry name" value="Rib_uL2_dom2"/>
</dbReference>
<evidence type="ECO:0000256" key="2">
    <source>
        <dbReference type="ARBA" id="ARBA00004815"/>
    </source>
</evidence>
<dbReference type="HAMAP" id="MF_00141">
    <property type="entry name" value="EF_P"/>
    <property type="match status" value="1"/>
</dbReference>
<dbReference type="FunFam" id="2.40.50.140:FF:000009">
    <property type="entry name" value="Elongation factor P"/>
    <property type="match status" value="1"/>
</dbReference>
<dbReference type="InterPro" id="IPR011768">
    <property type="entry name" value="Transl_elongation_fac_P"/>
</dbReference>
<name>A0A2K8NS66_9MOLU</name>
<dbReference type="InterPro" id="IPR012340">
    <property type="entry name" value="NA-bd_OB-fold"/>
</dbReference>
<dbReference type="SUPFAM" id="SSF50104">
    <property type="entry name" value="Translation proteins SH3-like domain"/>
    <property type="match status" value="1"/>
</dbReference>
<keyword evidence="6 8" id="KW-0648">Protein biosynthesis</keyword>
<dbReference type="InterPro" id="IPR013852">
    <property type="entry name" value="Transl_elong_P/YeiP_CS"/>
</dbReference>
<dbReference type="Gene3D" id="2.40.50.140">
    <property type="entry name" value="Nucleic acid-binding proteins"/>
    <property type="match status" value="2"/>
</dbReference>
<comment type="function">
    <text evidence="7 8">Involved in peptide bond synthesis. Stimulates efficient translation and peptide-bond synthesis on native or reconstituted 70S ribosomes in vitro. Probably functions indirectly by altering the affinity of the ribosome for aminoacyl-tRNA, thus increasing their reactivity as acceptors for peptidyl transferase.</text>
</comment>
<dbReference type="FunFam" id="2.40.50.140:FF:000004">
    <property type="entry name" value="Elongation factor P"/>
    <property type="match status" value="1"/>
</dbReference>
<evidence type="ECO:0000256" key="8">
    <source>
        <dbReference type="HAMAP-Rule" id="MF_00141"/>
    </source>
</evidence>
<dbReference type="EMBL" id="CP024962">
    <property type="protein sequence ID" value="ATZ16396.1"/>
    <property type="molecule type" value="Genomic_DNA"/>
</dbReference>
<dbReference type="InterPro" id="IPR015365">
    <property type="entry name" value="Elong-fact-P_C"/>
</dbReference>
<dbReference type="PANTHER" id="PTHR30053">
    <property type="entry name" value="ELONGATION FACTOR P"/>
    <property type="match status" value="1"/>
</dbReference>
<dbReference type="SMART" id="SM01185">
    <property type="entry name" value="EFP"/>
    <property type="match status" value="1"/>
</dbReference>
<evidence type="ECO:0000256" key="1">
    <source>
        <dbReference type="ARBA" id="ARBA00004496"/>
    </source>
</evidence>
<evidence type="ECO:0000256" key="9">
    <source>
        <dbReference type="NCBIfam" id="TIGR00038"/>
    </source>
</evidence>
<dbReference type="PIRSF" id="PIRSF005901">
    <property type="entry name" value="EF-P"/>
    <property type="match status" value="1"/>
</dbReference>
<keyword evidence="12" id="KW-1185">Reference proteome</keyword>
<evidence type="ECO:0000256" key="10">
    <source>
        <dbReference type="RuleBase" id="RU004389"/>
    </source>
</evidence>
<dbReference type="Pfam" id="PF08207">
    <property type="entry name" value="EFP_N"/>
    <property type="match status" value="1"/>
</dbReference>
<gene>
    <name evidence="8 11" type="primary">efp</name>
    <name evidence="11" type="ORF">EFREU_v1c03700</name>
</gene>
<dbReference type="PANTHER" id="PTHR30053:SF12">
    <property type="entry name" value="ELONGATION FACTOR P (EF-P) FAMILY PROTEIN"/>
    <property type="match status" value="1"/>
</dbReference>
<dbReference type="GO" id="GO:0043043">
    <property type="term" value="P:peptide biosynthetic process"/>
    <property type="evidence" value="ECO:0007669"/>
    <property type="project" value="InterPro"/>
</dbReference>
<keyword evidence="4 8" id="KW-0963">Cytoplasm</keyword>
<dbReference type="GO" id="GO:0005829">
    <property type="term" value="C:cytosol"/>
    <property type="evidence" value="ECO:0007669"/>
    <property type="project" value="UniProtKB-ARBA"/>
</dbReference>
<dbReference type="Pfam" id="PF01132">
    <property type="entry name" value="EFP"/>
    <property type="match status" value="1"/>
</dbReference>
<evidence type="ECO:0000256" key="7">
    <source>
        <dbReference type="ARBA" id="ARBA00025469"/>
    </source>
</evidence>
<dbReference type="CDD" id="cd04470">
    <property type="entry name" value="S1_EF-P_repeat_1"/>
    <property type="match status" value="1"/>
</dbReference>
<dbReference type="KEGG" id="efr:EFREU_v1c03700"/>
<comment type="similarity">
    <text evidence="3 8 10">Belongs to the elongation factor P family.</text>
</comment>
<evidence type="ECO:0000313" key="12">
    <source>
        <dbReference type="Proteomes" id="UP000232222"/>
    </source>
</evidence>
<dbReference type="SMART" id="SM00841">
    <property type="entry name" value="Elong-fact-P_C"/>
    <property type="match status" value="1"/>
</dbReference>
<dbReference type="InterPro" id="IPR001059">
    <property type="entry name" value="Transl_elong_P/YeiP_cen"/>
</dbReference>
<comment type="pathway">
    <text evidence="2 8">Protein biosynthesis; polypeptide chain elongation.</text>
</comment>
<proteinExistence type="inferred from homology"/>
<dbReference type="NCBIfam" id="TIGR00038">
    <property type="entry name" value="efp"/>
    <property type="match status" value="1"/>
</dbReference>
<dbReference type="Proteomes" id="UP000232222">
    <property type="component" value="Chromosome"/>
</dbReference>
<dbReference type="FunFam" id="2.30.30.30:FF:000003">
    <property type="entry name" value="Elongation factor P"/>
    <property type="match status" value="1"/>
</dbReference>
<dbReference type="SUPFAM" id="SSF50249">
    <property type="entry name" value="Nucleic acid-binding proteins"/>
    <property type="match status" value="2"/>
</dbReference>
<accession>A0A2K8NS66</accession>
<dbReference type="InterPro" id="IPR020599">
    <property type="entry name" value="Transl_elong_fac_P/YeiP"/>
</dbReference>
<reference evidence="11 12" key="1">
    <citation type="submission" date="2017-11" db="EMBL/GenBank/DDBJ databases">
        <title>Genome sequence of Entomoplasma freundtii BARC 318 (ATCC 51999).</title>
        <authorList>
            <person name="Lo W.-S."/>
            <person name="Gasparich G.E."/>
            <person name="Kuo C.-H."/>
        </authorList>
    </citation>
    <scope>NUCLEOTIDE SEQUENCE [LARGE SCALE GENOMIC DNA]</scope>
    <source>
        <strain evidence="11 12">BARC 318</strain>
    </source>
</reference>
<dbReference type="UniPathway" id="UPA00345"/>
<dbReference type="InterPro" id="IPR008991">
    <property type="entry name" value="Translation_prot_SH3-like_sf"/>
</dbReference>
<protein>
    <recommendedName>
        <fullName evidence="8 9">Elongation factor P</fullName>
        <shortName evidence="8">EF-P</shortName>
    </recommendedName>
</protein>
<dbReference type="InterPro" id="IPR013185">
    <property type="entry name" value="Transl_elong_KOW-like"/>
</dbReference>
<sequence>MSMQVNDLRPGSTFLMDGNVYVVIEQSFSKTGRQQGKVTVKIRNMRTGSRTEMTFTGGDKVEKAMIDRKDMQYLYNDGENAYLMDTETYDQVQIPMASLDWEKNFLTDGLMLKMTEFDGEILGVTLPDKVELTIVEAEAAVKGDTTSGAQKKAKLETGYEIQVPLFVNEGTKVIINTNDGKYVGRAQ</sequence>
<comment type="subcellular location">
    <subcellularLocation>
        <location evidence="1 8">Cytoplasm</location>
    </subcellularLocation>
</comment>
<organism evidence="11 12">
    <name type="scientific">Entomoplasma freundtii</name>
    <dbReference type="NCBI Taxonomy" id="74700"/>
    <lineage>
        <taxon>Bacteria</taxon>
        <taxon>Bacillati</taxon>
        <taxon>Mycoplasmatota</taxon>
        <taxon>Mollicutes</taxon>
        <taxon>Entomoplasmatales</taxon>
        <taxon>Entomoplasmataceae</taxon>
        <taxon>Entomoplasma</taxon>
    </lineage>
</organism>
<keyword evidence="5 8" id="KW-0251">Elongation factor</keyword>
<evidence type="ECO:0000256" key="5">
    <source>
        <dbReference type="ARBA" id="ARBA00022768"/>
    </source>
</evidence>
<dbReference type="Pfam" id="PF09285">
    <property type="entry name" value="Elong-fact-P_C"/>
    <property type="match status" value="1"/>
</dbReference>
<dbReference type="GO" id="GO:0003746">
    <property type="term" value="F:translation elongation factor activity"/>
    <property type="evidence" value="ECO:0007669"/>
    <property type="project" value="UniProtKB-UniRule"/>
</dbReference>
<dbReference type="NCBIfam" id="NF001810">
    <property type="entry name" value="PRK00529.1"/>
    <property type="match status" value="1"/>
</dbReference>
<evidence type="ECO:0000256" key="4">
    <source>
        <dbReference type="ARBA" id="ARBA00022490"/>
    </source>
</evidence>
<dbReference type="Gene3D" id="2.30.30.30">
    <property type="match status" value="1"/>
</dbReference>
<evidence type="ECO:0000256" key="6">
    <source>
        <dbReference type="ARBA" id="ARBA00022917"/>
    </source>
</evidence>
<dbReference type="CDD" id="cd05794">
    <property type="entry name" value="S1_EF-P_repeat_2"/>
    <property type="match status" value="1"/>
</dbReference>